<dbReference type="PANTHER" id="PTHR14136:SF17">
    <property type="entry name" value="BTB_POZ DOMAIN-CONTAINING PROTEIN KCTD9"/>
    <property type="match status" value="1"/>
</dbReference>
<protein>
    <submittedName>
        <fullName evidence="1">Secreted effector protein PipB2</fullName>
    </submittedName>
</protein>
<dbReference type="EMBL" id="PQWO01000030">
    <property type="protein sequence ID" value="PZD70701.1"/>
    <property type="molecule type" value="Genomic_DNA"/>
</dbReference>
<dbReference type="Gene3D" id="2.160.20.80">
    <property type="entry name" value="E3 ubiquitin-protein ligase SopA"/>
    <property type="match status" value="1"/>
</dbReference>
<gene>
    <name evidence="1" type="primary">pipB2_18</name>
    <name evidence="1" type="ORF">C1752_10216</name>
</gene>
<comment type="caution">
    <text evidence="1">The sequence shown here is derived from an EMBL/GenBank/DDBJ whole genome shotgun (WGS) entry which is preliminary data.</text>
</comment>
<dbReference type="SUPFAM" id="SSF141571">
    <property type="entry name" value="Pentapeptide repeat-like"/>
    <property type="match status" value="1"/>
</dbReference>
<reference evidence="1 2" key="1">
    <citation type="journal article" date="2018" name="Sci. Rep.">
        <title>A novel species of the marine cyanobacterium Acaryochloris with a unique pigment content and lifestyle.</title>
        <authorList>
            <person name="Partensky F."/>
            <person name="Six C."/>
            <person name="Ratin M."/>
            <person name="Garczarek L."/>
            <person name="Vaulot D."/>
            <person name="Probert I."/>
            <person name="Calteau A."/>
            <person name="Gourvil P."/>
            <person name="Marie D."/>
            <person name="Grebert T."/>
            <person name="Bouchier C."/>
            <person name="Le Panse S."/>
            <person name="Gachenot M."/>
            <person name="Rodriguez F."/>
            <person name="Garrido J.L."/>
        </authorList>
    </citation>
    <scope>NUCLEOTIDE SEQUENCE [LARGE SCALE GENOMIC DNA]</scope>
    <source>
        <strain evidence="1 2">RCC1774</strain>
    </source>
</reference>
<dbReference type="PANTHER" id="PTHR14136">
    <property type="entry name" value="BTB_POZ DOMAIN-CONTAINING PROTEIN KCTD9"/>
    <property type="match status" value="1"/>
</dbReference>
<dbReference type="Proteomes" id="UP000248857">
    <property type="component" value="Unassembled WGS sequence"/>
</dbReference>
<dbReference type="InterPro" id="IPR001646">
    <property type="entry name" value="5peptide_repeat"/>
</dbReference>
<sequence length="334" mass="36863">MFLALAVAVWQVPKWQTKTFTEELEPKDRANLEDANRRTFIQFLGGLFFFVTAYLSWRNLQTAEDKEVNDRFSKAVELLGDDRLEVRLGGIYLLERIAKDSARDHWTVMEVLTSYIREKSPVTARSEILKTDIQAALTVIGRRNVNNDSRTKRLDLRDVNLIGADLSEANFDSANLSGSELSDATLERVTLRGANLNQVRLADSNFVGSILNEADLNGAILRGANFAQASLIGAVLLQANLREASFDKASLGKANLIEAQLQQASFVGANLGAANLIGADFTDTSLIKANLARSDLRSATNLLPEQIQMASQWEAAVYDVELQEQLGLNVMSDP</sequence>
<dbReference type="Pfam" id="PF00805">
    <property type="entry name" value="Pentapeptide"/>
    <property type="match status" value="3"/>
</dbReference>
<dbReference type="InterPro" id="IPR051082">
    <property type="entry name" value="Pentapeptide-BTB/POZ_domain"/>
</dbReference>
<evidence type="ECO:0000313" key="1">
    <source>
        <dbReference type="EMBL" id="PZD70701.1"/>
    </source>
</evidence>
<accession>A0A2W1JN70</accession>
<name>A0A2W1JN70_9CYAN</name>
<evidence type="ECO:0000313" key="2">
    <source>
        <dbReference type="Proteomes" id="UP000248857"/>
    </source>
</evidence>
<proteinExistence type="predicted"/>
<dbReference type="AlphaFoldDB" id="A0A2W1JN70"/>
<keyword evidence="2" id="KW-1185">Reference proteome</keyword>
<organism evidence="1 2">
    <name type="scientific">Acaryochloris thomasi RCC1774</name>
    <dbReference type="NCBI Taxonomy" id="1764569"/>
    <lineage>
        <taxon>Bacteria</taxon>
        <taxon>Bacillati</taxon>
        <taxon>Cyanobacteriota</taxon>
        <taxon>Cyanophyceae</taxon>
        <taxon>Acaryochloridales</taxon>
        <taxon>Acaryochloridaceae</taxon>
        <taxon>Acaryochloris</taxon>
        <taxon>Acaryochloris thomasi</taxon>
    </lineage>
</organism>